<gene>
    <name evidence="1" type="ORF">Pmani_038268</name>
</gene>
<organism evidence="1 2">
    <name type="scientific">Petrolisthes manimaculis</name>
    <dbReference type="NCBI Taxonomy" id="1843537"/>
    <lineage>
        <taxon>Eukaryota</taxon>
        <taxon>Metazoa</taxon>
        <taxon>Ecdysozoa</taxon>
        <taxon>Arthropoda</taxon>
        <taxon>Crustacea</taxon>
        <taxon>Multicrustacea</taxon>
        <taxon>Malacostraca</taxon>
        <taxon>Eumalacostraca</taxon>
        <taxon>Eucarida</taxon>
        <taxon>Decapoda</taxon>
        <taxon>Pleocyemata</taxon>
        <taxon>Anomura</taxon>
        <taxon>Galatheoidea</taxon>
        <taxon>Porcellanidae</taxon>
        <taxon>Petrolisthes</taxon>
    </lineage>
</organism>
<accession>A0AAE1NES1</accession>
<keyword evidence="2" id="KW-1185">Reference proteome</keyword>
<proteinExistence type="predicted"/>
<dbReference type="EMBL" id="JAWZYT010006168">
    <property type="protein sequence ID" value="KAK4288714.1"/>
    <property type="molecule type" value="Genomic_DNA"/>
</dbReference>
<comment type="caution">
    <text evidence="1">The sequence shown here is derived from an EMBL/GenBank/DDBJ whole genome shotgun (WGS) entry which is preliminary data.</text>
</comment>
<sequence length="135" mass="15824">MNPLDHPIEEAVTGEKVGQYLRAHPEFLEAWLMEQVELETLERWMIRRAQRDKQKALENGTNGKIIRKTSLSRWKFCVHADKRKMLQELTSSLHVRPNKPHVLWELAHCISSAVNADGYNLYLGRPHQCYLTTLY</sequence>
<dbReference type="Proteomes" id="UP001292094">
    <property type="component" value="Unassembled WGS sequence"/>
</dbReference>
<dbReference type="AlphaFoldDB" id="A0AAE1NES1"/>
<evidence type="ECO:0000313" key="2">
    <source>
        <dbReference type="Proteomes" id="UP001292094"/>
    </source>
</evidence>
<name>A0AAE1NES1_9EUCA</name>
<protein>
    <submittedName>
        <fullName evidence="1">Uncharacterized protein</fullName>
    </submittedName>
</protein>
<reference evidence="1" key="1">
    <citation type="submission" date="2023-11" db="EMBL/GenBank/DDBJ databases">
        <title>Genome assemblies of two species of porcelain crab, Petrolisthes cinctipes and Petrolisthes manimaculis (Anomura: Porcellanidae).</title>
        <authorList>
            <person name="Angst P."/>
        </authorList>
    </citation>
    <scope>NUCLEOTIDE SEQUENCE</scope>
    <source>
        <strain evidence="1">PB745_02</strain>
        <tissue evidence="1">Gill</tissue>
    </source>
</reference>
<evidence type="ECO:0000313" key="1">
    <source>
        <dbReference type="EMBL" id="KAK4288714.1"/>
    </source>
</evidence>